<dbReference type="Gene3D" id="1.25.10.10">
    <property type="entry name" value="Leucine-rich Repeat Variant"/>
    <property type="match status" value="2"/>
</dbReference>
<gene>
    <name evidence="2" type="ORF">F3Y22_tig00110597pilonHSYRG00903</name>
</gene>
<proteinExistence type="predicted"/>
<dbReference type="AlphaFoldDB" id="A0A6A3A3D1"/>
<dbReference type="EMBL" id="VEPZ02001044">
    <property type="protein sequence ID" value="KAE8698820.1"/>
    <property type="molecule type" value="Genomic_DNA"/>
</dbReference>
<dbReference type="GO" id="GO:0007166">
    <property type="term" value="P:cell surface receptor signaling pathway"/>
    <property type="evidence" value="ECO:0007669"/>
    <property type="project" value="InterPro"/>
</dbReference>
<dbReference type="InterPro" id="IPR016024">
    <property type="entry name" value="ARM-type_fold"/>
</dbReference>
<dbReference type="Proteomes" id="UP000436088">
    <property type="component" value="Unassembled WGS sequence"/>
</dbReference>
<evidence type="ECO:0000259" key="1">
    <source>
        <dbReference type="Pfam" id="PF25055"/>
    </source>
</evidence>
<evidence type="ECO:0000313" key="2">
    <source>
        <dbReference type="EMBL" id="KAE8698820.1"/>
    </source>
</evidence>
<dbReference type="Gene3D" id="1.20.930.20">
    <property type="entry name" value="Adaptor protein Cbl, N-terminal domain"/>
    <property type="match status" value="1"/>
</dbReference>
<dbReference type="InterPro" id="IPR056694">
    <property type="entry name" value="DUF7792"/>
</dbReference>
<reference evidence="2" key="1">
    <citation type="submission" date="2019-09" db="EMBL/GenBank/DDBJ databases">
        <title>Draft genome information of white flower Hibiscus syriacus.</title>
        <authorList>
            <person name="Kim Y.-M."/>
        </authorList>
    </citation>
    <scope>NUCLEOTIDE SEQUENCE [LARGE SCALE GENOMIC DNA]</scope>
    <source>
        <strain evidence="2">YM2019G1</strain>
    </source>
</reference>
<sequence length="622" mass="70948">MLGWEAKIQIQKLLDLIYLSDNVCSAVNKAKSFKRECSEVGKPVNQLSQTMKILLCCIRSARALLYLRPLHCILPEVKRHFELALSLVHKCKQRNFIWRLFTGSNGIQFRELYNFLHDPIEDMEWLFSIYVAGRHETPCKKSPKYLVWSYIATVKMGRELDDRIKATDSLTFLALEKDEYKNIVAKTLCLLANEKGREMVIMKEMVSMILNRLSRTSPIWDRIEAADLVASIAEHKPKIKEYHLIGENVIWRLVALLSSANDHTPTSLKLQLKLSCSKALLILVRGSVQNCSTFTETKAIAESDNDFRHSTFKSSSPASKAIVDELLRVIEEYDITKLRIPAIELVGSLARSFSVKESRVISPLVALLGHKDREIAIKASIALQKFSHGLTLLCHIAIHEGESDVLINAGALNVLQTTGRAVAEEHPELKVLITEAISKLQSNNTEKQEASDSSPGIKRSITEQSKMFFKFMRRQSKILLQSLNIYLQGILNLLKESCKKGIAEAIRSLKNRRIRRLKKSKCLELSLTRRPVMDSWMKEIARKLRVMKKIVKSMDKKEIRRRFGYIFHKIRTGNRTISNELFQIHIFLSLDILLLPLPYFLYSASVDDLAMAGQSTSQKVVN</sequence>
<dbReference type="PANTHER" id="PTHR46168:SF12">
    <property type="entry name" value="ARMADILLO REPEAT ONLY 4-LIKE PROTEIN"/>
    <property type="match status" value="1"/>
</dbReference>
<evidence type="ECO:0000313" key="3">
    <source>
        <dbReference type="Proteomes" id="UP000436088"/>
    </source>
</evidence>
<dbReference type="Pfam" id="PF25055">
    <property type="entry name" value="DUF7792"/>
    <property type="match status" value="1"/>
</dbReference>
<protein>
    <recommendedName>
        <fullName evidence="1">DUF7792 domain-containing protein</fullName>
    </recommendedName>
</protein>
<keyword evidence="3" id="KW-1185">Reference proteome</keyword>
<organism evidence="2 3">
    <name type="scientific">Hibiscus syriacus</name>
    <name type="common">Rose of Sharon</name>
    <dbReference type="NCBI Taxonomy" id="106335"/>
    <lineage>
        <taxon>Eukaryota</taxon>
        <taxon>Viridiplantae</taxon>
        <taxon>Streptophyta</taxon>
        <taxon>Embryophyta</taxon>
        <taxon>Tracheophyta</taxon>
        <taxon>Spermatophyta</taxon>
        <taxon>Magnoliopsida</taxon>
        <taxon>eudicotyledons</taxon>
        <taxon>Gunneridae</taxon>
        <taxon>Pentapetalae</taxon>
        <taxon>rosids</taxon>
        <taxon>malvids</taxon>
        <taxon>Malvales</taxon>
        <taxon>Malvaceae</taxon>
        <taxon>Malvoideae</taxon>
        <taxon>Hibiscus</taxon>
    </lineage>
</organism>
<dbReference type="InterPro" id="IPR036537">
    <property type="entry name" value="Adaptor_Cbl_N_dom_sf"/>
</dbReference>
<name>A0A6A3A3D1_HIBSY</name>
<feature type="domain" description="DUF7792" evidence="1">
    <location>
        <begin position="11"/>
        <end position="130"/>
    </location>
</feature>
<dbReference type="InterPro" id="IPR011989">
    <property type="entry name" value="ARM-like"/>
</dbReference>
<accession>A0A6A3A3D1</accession>
<dbReference type="PANTHER" id="PTHR46168">
    <property type="entry name" value="ARMADILLO REPEAT ONLY 4"/>
    <property type="match status" value="1"/>
</dbReference>
<comment type="caution">
    <text evidence="2">The sequence shown here is derived from an EMBL/GenBank/DDBJ whole genome shotgun (WGS) entry which is preliminary data.</text>
</comment>
<dbReference type="SUPFAM" id="SSF48371">
    <property type="entry name" value="ARM repeat"/>
    <property type="match status" value="1"/>
</dbReference>